<accession>A0A3N9U074</accession>
<dbReference type="Pfam" id="PF01810">
    <property type="entry name" value="LysE"/>
    <property type="match status" value="1"/>
</dbReference>
<dbReference type="OrthoDB" id="5638726at2"/>
<proteinExistence type="predicted"/>
<evidence type="ECO:0000256" key="3">
    <source>
        <dbReference type="ARBA" id="ARBA00022692"/>
    </source>
</evidence>
<evidence type="ECO:0000256" key="5">
    <source>
        <dbReference type="ARBA" id="ARBA00023136"/>
    </source>
</evidence>
<feature type="transmembrane region" description="Helical" evidence="6">
    <location>
        <begin position="6"/>
        <end position="28"/>
    </location>
</feature>
<feature type="transmembrane region" description="Helical" evidence="6">
    <location>
        <begin position="40"/>
        <end position="63"/>
    </location>
</feature>
<dbReference type="PANTHER" id="PTHR30086">
    <property type="entry name" value="ARGININE EXPORTER PROTEIN ARGO"/>
    <property type="match status" value="1"/>
</dbReference>
<feature type="transmembrane region" description="Helical" evidence="6">
    <location>
        <begin position="148"/>
        <end position="171"/>
    </location>
</feature>
<comment type="subcellular location">
    <subcellularLocation>
        <location evidence="1">Cell membrane</location>
        <topology evidence="1">Multi-pass membrane protein</topology>
    </subcellularLocation>
</comment>
<dbReference type="GO" id="GO:0015171">
    <property type="term" value="F:amino acid transmembrane transporter activity"/>
    <property type="evidence" value="ECO:0007669"/>
    <property type="project" value="TreeGrafter"/>
</dbReference>
<organism evidence="7 8">
    <name type="scientific">Vibrio viridaestus</name>
    <dbReference type="NCBI Taxonomy" id="2487322"/>
    <lineage>
        <taxon>Bacteria</taxon>
        <taxon>Pseudomonadati</taxon>
        <taxon>Pseudomonadota</taxon>
        <taxon>Gammaproteobacteria</taxon>
        <taxon>Vibrionales</taxon>
        <taxon>Vibrionaceae</taxon>
        <taxon>Vibrio</taxon>
    </lineage>
</organism>
<keyword evidence="4 6" id="KW-1133">Transmembrane helix</keyword>
<evidence type="ECO:0000256" key="6">
    <source>
        <dbReference type="SAM" id="Phobius"/>
    </source>
</evidence>
<dbReference type="EMBL" id="RJVQ01000005">
    <property type="protein sequence ID" value="RQW62632.1"/>
    <property type="molecule type" value="Genomic_DNA"/>
</dbReference>
<evidence type="ECO:0000313" key="7">
    <source>
        <dbReference type="EMBL" id="RQW62632.1"/>
    </source>
</evidence>
<sequence length="203" mass="22019">MLTSSILTGFTTGAGLIVCIGSQNAYVLRQGLLRSHIGTVAAVCILSDVALIVAGIAGLGFLIDTFPNLFVLVRYAGALFLGVNCLLAATRAWKGSEGLTPATQAKQSRIKILMTSLAYTWLNPHVYIDTVFMLGSLSLHYSEGERWYFGFGAISASVLWFLSISYGAKLLQPLFTNQTAWRVLDLLIALLMGYFCITLLLIN</sequence>
<dbReference type="GO" id="GO:0005886">
    <property type="term" value="C:plasma membrane"/>
    <property type="evidence" value="ECO:0007669"/>
    <property type="project" value="UniProtKB-SubCell"/>
</dbReference>
<dbReference type="AlphaFoldDB" id="A0A3N9U074"/>
<gene>
    <name evidence="7" type="ORF">EES38_12975</name>
</gene>
<dbReference type="RefSeq" id="WP_124937627.1">
    <property type="nucleotide sequence ID" value="NZ_RJVQ01000005.1"/>
</dbReference>
<feature type="transmembrane region" description="Helical" evidence="6">
    <location>
        <begin position="110"/>
        <end position="128"/>
    </location>
</feature>
<keyword evidence="2" id="KW-1003">Cell membrane</keyword>
<dbReference type="InterPro" id="IPR001123">
    <property type="entry name" value="LeuE-type"/>
</dbReference>
<protein>
    <submittedName>
        <fullName evidence="7">Amino acid transporter</fullName>
    </submittedName>
</protein>
<evidence type="ECO:0000313" key="8">
    <source>
        <dbReference type="Proteomes" id="UP000281112"/>
    </source>
</evidence>
<feature type="transmembrane region" description="Helical" evidence="6">
    <location>
        <begin position="69"/>
        <end position="89"/>
    </location>
</feature>
<keyword evidence="8" id="KW-1185">Reference proteome</keyword>
<evidence type="ECO:0000256" key="4">
    <source>
        <dbReference type="ARBA" id="ARBA00022989"/>
    </source>
</evidence>
<dbReference type="Proteomes" id="UP000281112">
    <property type="component" value="Unassembled WGS sequence"/>
</dbReference>
<keyword evidence="5 6" id="KW-0472">Membrane</keyword>
<evidence type="ECO:0000256" key="1">
    <source>
        <dbReference type="ARBA" id="ARBA00004651"/>
    </source>
</evidence>
<feature type="transmembrane region" description="Helical" evidence="6">
    <location>
        <begin position="183"/>
        <end position="202"/>
    </location>
</feature>
<reference evidence="7 8" key="1">
    <citation type="submission" date="2018-11" db="EMBL/GenBank/DDBJ databases">
        <title>Vibrio LJC006 sp. nov., isolated from seawater during the bloom of the enteromorpha.</title>
        <authorList>
            <person name="Liang J."/>
        </authorList>
    </citation>
    <scope>NUCLEOTIDE SEQUENCE [LARGE SCALE GENOMIC DNA]</scope>
    <source>
        <strain evidence="7 8">LJC006</strain>
    </source>
</reference>
<evidence type="ECO:0000256" key="2">
    <source>
        <dbReference type="ARBA" id="ARBA00022475"/>
    </source>
</evidence>
<comment type="caution">
    <text evidence="7">The sequence shown here is derived from an EMBL/GenBank/DDBJ whole genome shotgun (WGS) entry which is preliminary data.</text>
</comment>
<dbReference type="PANTHER" id="PTHR30086:SF20">
    <property type="entry name" value="ARGININE EXPORTER PROTEIN ARGO-RELATED"/>
    <property type="match status" value="1"/>
</dbReference>
<keyword evidence="3 6" id="KW-0812">Transmembrane</keyword>
<name>A0A3N9U074_9VIBR</name>